<dbReference type="GO" id="GO:0005743">
    <property type="term" value="C:mitochondrial inner membrane"/>
    <property type="evidence" value="ECO:0007669"/>
    <property type="project" value="UniProtKB-SubCell"/>
</dbReference>
<evidence type="ECO:0000256" key="1">
    <source>
        <dbReference type="ARBA" id="ARBA00003195"/>
    </source>
</evidence>
<evidence type="ECO:0000256" key="12">
    <source>
        <dbReference type="ARBA" id="ARBA00023136"/>
    </source>
</evidence>
<keyword evidence="11" id="KW-0496">Mitochondrion</keyword>
<evidence type="ECO:0000256" key="7">
    <source>
        <dbReference type="ARBA" id="ARBA00022692"/>
    </source>
</evidence>
<dbReference type="PANTHER" id="PTHR17098:SF2">
    <property type="entry name" value="NADH DEHYDROGENASE [UBIQUINONE] 1 ALPHA SUBCOMPLEX SUBUNIT 1"/>
    <property type="match status" value="1"/>
</dbReference>
<evidence type="ECO:0000256" key="13">
    <source>
        <dbReference type="SAM" id="MobiDB-lite"/>
    </source>
</evidence>
<comment type="similarity">
    <text evidence="3">Belongs to the complex I NDUFA1 subunit family.</text>
</comment>
<proteinExistence type="inferred from homology"/>
<feature type="region of interest" description="Disordered" evidence="13">
    <location>
        <begin position="68"/>
        <end position="89"/>
    </location>
</feature>
<evidence type="ECO:0000256" key="11">
    <source>
        <dbReference type="ARBA" id="ARBA00023128"/>
    </source>
</evidence>
<keyword evidence="9" id="KW-0249">Electron transport</keyword>
<dbReference type="AlphaFoldDB" id="A0A1D1XUB1"/>
<comment type="subcellular location">
    <subcellularLocation>
        <location evidence="2">Mitochondrion inner membrane</location>
        <topology evidence="2">Single-pass membrane protein</topology>
        <orientation evidence="2">Matrix side</orientation>
    </subcellularLocation>
</comment>
<evidence type="ECO:0000256" key="6">
    <source>
        <dbReference type="ARBA" id="ARBA00022660"/>
    </source>
</evidence>
<keyword evidence="12 14" id="KW-0472">Membrane</keyword>
<evidence type="ECO:0000256" key="10">
    <source>
        <dbReference type="ARBA" id="ARBA00022989"/>
    </source>
</evidence>
<name>A0A1D1XUB1_9ARAE</name>
<dbReference type="Pfam" id="PF15879">
    <property type="entry name" value="MWFE"/>
    <property type="match status" value="1"/>
</dbReference>
<feature type="non-terminal residue" evidence="15">
    <location>
        <position position="1"/>
    </location>
</feature>
<feature type="transmembrane region" description="Helical" evidence="14">
    <location>
        <begin position="21"/>
        <end position="41"/>
    </location>
</feature>
<keyword evidence="8" id="KW-0999">Mitochondrion inner membrane</keyword>
<keyword evidence="10 14" id="KW-1133">Transmembrane helix</keyword>
<reference evidence="15" key="1">
    <citation type="submission" date="2015-07" db="EMBL/GenBank/DDBJ databases">
        <title>Transcriptome Assembly of Anthurium amnicola.</title>
        <authorList>
            <person name="Suzuki J."/>
        </authorList>
    </citation>
    <scope>NUCLEOTIDE SEQUENCE</scope>
</reference>
<dbReference type="EMBL" id="GDJX01021969">
    <property type="protein sequence ID" value="JAT45967.1"/>
    <property type="molecule type" value="Transcribed_RNA"/>
</dbReference>
<evidence type="ECO:0000256" key="9">
    <source>
        <dbReference type="ARBA" id="ARBA00022982"/>
    </source>
</evidence>
<dbReference type="PANTHER" id="PTHR17098">
    <property type="entry name" value="NADH-UBIQUINONE OXIDOREDUCTASE MWFE SUBUNIT"/>
    <property type="match status" value="1"/>
</dbReference>
<sequence length="100" mass="11413">LRIKDFKNSLFNFNMPVPIEAFIPLGLITAMFGITGSLLNLSRRHSNEGKPPRYSMDRWDKQMLERDKRLTGSSSYQSAEPVAPPGFNTSSIYYLTNKKL</sequence>
<keyword evidence="15" id="KW-0830">Ubiquinone</keyword>
<comment type="function">
    <text evidence="1">Accessory subunit of the mitochondrial membrane respiratory chain NADH dehydrogenase (Complex I), that is believed not to be involved in catalysis. Complex I functions in the transfer of electrons from NADH to the respiratory chain. The immediate electron acceptor for the enzyme is believed to be ubiquinone.</text>
</comment>
<keyword evidence="6" id="KW-0679">Respiratory chain</keyword>
<accession>A0A1D1XUB1</accession>
<evidence type="ECO:0000256" key="2">
    <source>
        <dbReference type="ARBA" id="ARBA00004298"/>
    </source>
</evidence>
<protein>
    <recommendedName>
        <fullName evidence="4">NADH dehydrogenase [ubiquinone] 1 alpha subcomplex subunit 1</fullName>
    </recommendedName>
</protein>
<evidence type="ECO:0000313" key="15">
    <source>
        <dbReference type="EMBL" id="JAT45967.1"/>
    </source>
</evidence>
<evidence type="ECO:0000256" key="5">
    <source>
        <dbReference type="ARBA" id="ARBA00022448"/>
    </source>
</evidence>
<keyword evidence="7 14" id="KW-0812">Transmembrane</keyword>
<organism evidence="15">
    <name type="scientific">Anthurium amnicola</name>
    <dbReference type="NCBI Taxonomy" id="1678845"/>
    <lineage>
        <taxon>Eukaryota</taxon>
        <taxon>Viridiplantae</taxon>
        <taxon>Streptophyta</taxon>
        <taxon>Embryophyta</taxon>
        <taxon>Tracheophyta</taxon>
        <taxon>Spermatophyta</taxon>
        <taxon>Magnoliopsida</taxon>
        <taxon>Liliopsida</taxon>
        <taxon>Araceae</taxon>
        <taxon>Pothoideae</taxon>
        <taxon>Potheae</taxon>
        <taxon>Anthurium</taxon>
    </lineage>
</organism>
<evidence type="ECO:0000256" key="4">
    <source>
        <dbReference type="ARBA" id="ARBA00016392"/>
    </source>
</evidence>
<evidence type="ECO:0000256" key="3">
    <source>
        <dbReference type="ARBA" id="ARBA00009960"/>
    </source>
</evidence>
<gene>
    <name evidence="15" type="primary">At3g08610</name>
    <name evidence="15" type="ORF">g.20390</name>
</gene>
<dbReference type="InterPro" id="IPR017384">
    <property type="entry name" value="NADH_Ub_cplx-1_asu_su-1"/>
</dbReference>
<keyword evidence="5" id="KW-0813">Transport</keyword>
<evidence type="ECO:0000256" key="14">
    <source>
        <dbReference type="SAM" id="Phobius"/>
    </source>
</evidence>
<evidence type="ECO:0000256" key="8">
    <source>
        <dbReference type="ARBA" id="ARBA00022792"/>
    </source>
</evidence>